<name>A0A0K8NXQ0_PISS1</name>
<evidence type="ECO:0000313" key="3">
    <source>
        <dbReference type="EMBL" id="GAP34705.1"/>
    </source>
</evidence>
<dbReference type="Gene3D" id="3.30.1360.120">
    <property type="entry name" value="Probable tRNA modification gtpase trme, domain 1"/>
    <property type="match status" value="1"/>
</dbReference>
<dbReference type="OrthoDB" id="9796287at2"/>
<dbReference type="AlphaFoldDB" id="A0A0K8NXQ0"/>
<feature type="region of interest" description="Disordered" evidence="2">
    <location>
        <begin position="304"/>
        <end position="327"/>
    </location>
</feature>
<protein>
    <submittedName>
        <fullName evidence="3">Folate-dependent protein for Fe/S cluster synthesis/repair in oxidative stress</fullName>
    </submittedName>
</protein>
<organism evidence="3 4">
    <name type="scientific">Piscinibacter sakaiensis</name>
    <name type="common">Ideonella sakaiensis</name>
    <dbReference type="NCBI Taxonomy" id="1547922"/>
    <lineage>
        <taxon>Bacteria</taxon>
        <taxon>Pseudomonadati</taxon>
        <taxon>Pseudomonadota</taxon>
        <taxon>Betaproteobacteria</taxon>
        <taxon>Burkholderiales</taxon>
        <taxon>Sphaerotilaceae</taxon>
        <taxon>Piscinibacter</taxon>
    </lineage>
</organism>
<evidence type="ECO:0000256" key="2">
    <source>
        <dbReference type="SAM" id="MobiDB-lite"/>
    </source>
</evidence>
<dbReference type="GO" id="GO:0016226">
    <property type="term" value="P:iron-sulfur cluster assembly"/>
    <property type="evidence" value="ECO:0007669"/>
    <property type="project" value="TreeGrafter"/>
</dbReference>
<proteinExistence type="predicted"/>
<keyword evidence="1" id="KW-0809">Transit peptide</keyword>
<dbReference type="PANTHER" id="PTHR22602">
    <property type="entry name" value="TRANSFERASE CAF17, MITOCHONDRIAL-RELATED"/>
    <property type="match status" value="1"/>
</dbReference>
<reference evidence="3 4" key="2">
    <citation type="journal article" date="2016" name="Science">
        <title>A bacterium that degrades and assimilates poly(ethylene terephthalate).</title>
        <authorList>
            <person name="Yoshida S."/>
            <person name="Hiraga K."/>
            <person name="Takehana T."/>
            <person name="Taniguchi I."/>
            <person name="Yamaji H."/>
            <person name="Maeda Y."/>
            <person name="Toyohara K."/>
            <person name="Miyamoto K."/>
            <person name="Kimura Y."/>
            <person name="Oda K."/>
        </authorList>
    </citation>
    <scope>NUCLEOTIDE SEQUENCE [LARGE SCALE GENOMIC DNA]</scope>
    <source>
        <strain evidence="4">NBRC 110686 / TISTR 2288 / 201-F6</strain>
    </source>
</reference>
<dbReference type="InterPro" id="IPR045179">
    <property type="entry name" value="YgfZ/GcvT"/>
</dbReference>
<dbReference type="STRING" id="1547922.ISF6_5413"/>
<evidence type="ECO:0000256" key="1">
    <source>
        <dbReference type="ARBA" id="ARBA00022946"/>
    </source>
</evidence>
<dbReference type="SUPFAM" id="SSF103025">
    <property type="entry name" value="Folate-binding domain"/>
    <property type="match status" value="1"/>
</dbReference>
<dbReference type="InterPro" id="IPR017703">
    <property type="entry name" value="YgfZ/GCV_T_CS"/>
</dbReference>
<gene>
    <name evidence="3" type="ORF">ISF6_5413</name>
</gene>
<reference evidence="4" key="1">
    <citation type="submission" date="2015-07" db="EMBL/GenBank/DDBJ databases">
        <title>Discovery of a poly(ethylene terephthalate assimilation.</title>
        <authorList>
            <person name="Yoshida S."/>
            <person name="Hiraga K."/>
            <person name="Takehana T."/>
            <person name="Taniguchi I."/>
            <person name="Yamaji H."/>
            <person name="Maeda Y."/>
            <person name="Toyohara K."/>
            <person name="Miyamoto K."/>
            <person name="Kimura Y."/>
            <person name="Oda K."/>
        </authorList>
    </citation>
    <scope>NUCLEOTIDE SEQUENCE [LARGE SCALE GENOMIC DNA]</scope>
    <source>
        <strain evidence="4">NBRC 110686 / TISTR 2288 / 201-F6</strain>
    </source>
</reference>
<dbReference type="EMBL" id="BBYR01000009">
    <property type="protein sequence ID" value="GAP34705.1"/>
    <property type="molecule type" value="Genomic_DNA"/>
</dbReference>
<evidence type="ECO:0000313" key="4">
    <source>
        <dbReference type="Proteomes" id="UP000037660"/>
    </source>
</evidence>
<dbReference type="Proteomes" id="UP000037660">
    <property type="component" value="Unassembled WGS sequence"/>
</dbReference>
<dbReference type="PANTHER" id="PTHR22602:SF0">
    <property type="entry name" value="TRANSFERASE CAF17, MITOCHONDRIAL-RELATED"/>
    <property type="match status" value="1"/>
</dbReference>
<accession>A0A0K8NXQ0</accession>
<comment type="caution">
    <text evidence="3">The sequence shown here is derived from an EMBL/GenBank/DDBJ whole genome shotgun (WGS) entry which is preliminary data.</text>
</comment>
<keyword evidence="4" id="KW-1185">Reference proteome</keyword>
<dbReference type="InterPro" id="IPR027266">
    <property type="entry name" value="TrmE/GcvT-like"/>
</dbReference>
<sequence>MSAPFPMSVPRGLVALPHWALLQARGADAASFLHGQLTQDMLSLGDALRLAGYCSAKGRLLASFLAWQAGPEEILLACDAGVAPTVARRLAMFVLRARCRIVEAGAGLACTGLLGDVAEAACAAAGLDPAEPASPRALGRQRSVGAGWLLRLPAVDGVARAIAVAPPGAALPGGVDAATAPAAALADWQRLEVRSGLARIEPATADLFVPQMLNYELVGGVDFQKGCYPGQEVVARSQYRGTIKRRTLLFRLPAQAAPAQEVFHDGDPGQPAGQVVNVAPAGAAGEGLALVEVKRAALDGGSLHLGAPDGPTLRQEPLPYALPADAA</sequence>
<dbReference type="NCBIfam" id="TIGR03317">
    <property type="entry name" value="ygfZ_signature"/>
    <property type="match status" value="1"/>
</dbReference>